<evidence type="ECO:0000256" key="1">
    <source>
        <dbReference type="ARBA" id="ARBA00006817"/>
    </source>
</evidence>
<feature type="domain" description="Activator of Hsp90 ATPase homologue 1/2-like C-terminal" evidence="2">
    <location>
        <begin position="11"/>
        <end position="133"/>
    </location>
</feature>
<evidence type="ECO:0000313" key="3">
    <source>
        <dbReference type="EMBL" id="PSB36227.1"/>
    </source>
</evidence>
<comment type="caution">
    <text evidence="3">The sequence shown here is derived from an EMBL/GenBank/DDBJ whole genome shotgun (WGS) entry which is preliminary data.</text>
</comment>
<dbReference type="Gene3D" id="3.30.530.20">
    <property type="match status" value="1"/>
</dbReference>
<organism evidence="3 4">
    <name type="scientific">Aphanothece cf. minutissima CCALA 015</name>
    <dbReference type="NCBI Taxonomy" id="2107695"/>
    <lineage>
        <taxon>Bacteria</taxon>
        <taxon>Bacillati</taxon>
        <taxon>Cyanobacteriota</taxon>
        <taxon>Cyanophyceae</taxon>
        <taxon>Oscillatoriophycideae</taxon>
        <taxon>Chroococcales</taxon>
        <taxon>Aphanothecaceae</taxon>
        <taxon>Aphanothece</taxon>
    </lineage>
</organism>
<dbReference type="EMBL" id="PVWP01000011">
    <property type="protein sequence ID" value="PSB36227.1"/>
    <property type="molecule type" value="Genomic_DNA"/>
</dbReference>
<protein>
    <recommendedName>
        <fullName evidence="2">Activator of Hsp90 ATPase homologue 1/2-like C-terminal domain-containing protein</fullName>
    </recommendedName>
</protein>
<proteinExistence type="inferred from homology"/>
<evidence type="ECO:0000313" key="4">
    <source>
        <dbReference type="Proteomes" id="UP000238218"/>
    </source>
</evidence>
<dbReference type="InterPro" id="IPR013538">
    <property type="entry name" value="ASHA1/2-like_C"/>
</dbReference>
<dbReference type="Proteomes" id="UP000238218">
    <property type="component" value="Unassembled WGS sequence"/>
</dbReference>
<dbReference type="RefSeq" id="WP_106222788.1">
    <property type="nucleotide sequence ID" value="NZ_PVWP01000011.1"/>
</dbReference>
<dbReference type="SUPFAM" id="SSF55961">
    <property type="entry name" value="Bet v1-like"/>
    <property type="match status" value="1"/>
</dbReference>
<gene>
    <name evidence="3" type="ORF">C7B81_14655</name>
</gene>
<sequence length="138" mass="15791">MRITIEVNVAAPINDVWKAWTSPADIQQWNAASDDWHCPNAEIELNLGGTFCYRMEAKDGSMGFDFEGTFTRVDLCKCIEFALEDERLVVVEFAEGEQMVTVRETFEAESVNSAELQRQGWQAILDRFARHVEAKKLR</sequence>
<evidence type="ECO:0000259" key="2">
    <source>
        <dbReference type="Pfam" id="PF08327"/>
    </source>
</evidence>
<accession>A0ABX5F4G3</accession>
<reference evidence="3 4" key="1">
    <citation type="submission" date="2018-02" db="EMBL/GenBank/DDBJ databases">
        <authorList>
            <person name="Moore K."/>
            <person name="Momper L."/>
        </authorList>
    </citation>
    <scope>NUCLEOTIDE SEQUENCE [LARGE SCALE GENOMIC DNA]</scope>
    <source>
        <strain evidence="3 4">CCALA 015</strain>
    </source>
</reference>
<reference evidence="3 4" key="2">
    <citation type="submission" date="2018-03" db="EMBL/GenBank/DDBJ databases">
        <title>The ancient ancestry and fast evolution of plastids.</title>
        <authorList>
            <person name="Moore K.R."/>
            <person name="Magnabosco C."/>
            <person name="Momper L."/>
            <person name="Gold D.A."/>
            <person name="Bosak T."/>
            <person name="Fournier G.P."/>
        </authorList>
    </citation>
    <scope>NUCLEOTIDE SEQUENCE [LARGE SCALE GENOMIC DNA]</scope>
    <source>
        <strain evidence="3 4">CCALA 015</strain>
    </source>
</reference>
<comment type="similarity">
    <text evidence="1">Belongs to the AHA1 family.</text>
</comment>
<dbReference type="InterPro" id="IPR023393">
    <property type="entry name" value="START-like_dom_sf"/>
</dbReference>
<keyword evidence="4" id="KW-1185">Reference proteome</keyword>
<name>A0ABX5F4G3_9CHRO</name>
<dbReference type="Pfam" id="PF08327">
    <property type="entry name" value="AHSA1"/>
    <property type="match status" value="1"/>
</dbReference>